<feature type="chain" id="PRO_5046437478" evidence="2">
    <location>
        <begin position="27"/>
        <end position="362"/>
    </location>
</feature>
<keyword evidence="1 2" id="KW-0732">Signal</keyword>
<feature type="signal peptide" evidence="2">
    <location>
        <begin position="1"/>
        <end position="26"/>
    </location>
</feature>
<evidence type="ECO:0000313" key="4">
    <source>
        <dbReference type="EMBL" id="MFC0476239.1"/>
    </source>
</evidence>
<dbReference type="Gene3D" id="2.130.10.10">
    <property type="entry name" value="YVTN repeat-like/Quinoprotein amine dehydrogenase"/>
    <property type="match status" value="3"/>
</dbReference>
<evidence type="ECO:0000256" key="2">
    <source>
        <dbReference type="SAM" id="SignalP"/>
    </source>
</evidence>
<dbReference type="InterPro" id="IPR048433">
    <property type="entry name" value="YNCE-like_beta-prop"/>
</dbReference>
<dbReference type="InterPro" id="IPR011964">
    <property type="entry name" value="YVTN_b-propeller_repeat"/>
</dbReference>
<name>A0ABV6KSD0_9BACI</name>
<gene>
    <name evidence="4" type="ORF">ACFFHF_13450</name>
</gene>
<feature type="domain" description="YNCE-like beta-propeller" evidence="3">
    <location>
        <begin position="128"/>
        <end position="359"/>
    </location>
</feature>
<evidence type="ECO:0000256" key="1">
    <source>
        <dbReference type="ARBA" id="ARBA00022729"/>
    </source>
</evidence>
<reference evidence="4 5" key="1">
    <citation type="submission" date="2024-09" db="EMBL/GenBank/DDBJ databases">
        <authorList>
            <person name="Sun Q."/>
            <person name="Mori K."/>
        </authorList>
    </citation>
    <scope>NUCLEOTIDE SEQUENCE [LARGE SCALE GENOMIC DNA]</scope>
    <source>
        <strain evidence="4 5">CGMCC 1.9126</strain>
    </source>
</reference>
<dbReference type="PROSITE" id="PS51257">
    <property type="entry name" value="PROKAR_LIPOPROTEIN"/>
    <property type="match status" value="1"/>
</dbReference>
<evidence type="ECO:0000259" key="3">
    <source>
        <dbReference type="Pfam" id="PF21783"/>
    </source>
</evidence>
<sequence>MMKRSLLSISFLLVIFAIFLTGCSSNTTTNGNGGKTTTEIEENTEQQKEIKDNKEEKFYFTANEGGSINKIRVADNEVVSTIEVDGAVHNIQTSPNGEVFAVTVVPAAEGGHGNMEMPGLVLFYNSQTDEIQNKVEVGNHPAHVVFTDDGRYGLVTNNEDNTVSVIDLSTYTVINTISTGEGPHGFRTSKDNQYAYVANMGEDTVSVINIETMKEEKRITVGATPVTTGITSDGKTLVATLNGENKLAIIDVESESISKVDVGVGPAQVYIDAKDQFAYVANQGTPEKPSNNLSVIDIKEKKVITTIETGKGSHGVVVSPNNQFAYVTNMFENSVSIIDLETYTVTGTIQVGETPNGISIMD</sequence>
<dbReference type="PANTHER" id="PTHR47197">
    <property type="entry name" value="PROTEIN NIRF"/>
    <property type="match status" value="1"/>
</dbReference>
<proteinExistence type="predicted"/>
<evidence type="ECO:0000313" key="5">
    <source>
        <dbReference type="Proteomes" id="UP001589738"/>
    </source>
</evidence>
<dbReference type="SUPFAM" id="SSF51004">
    <property type="entry name" value="C-terminal (heme d1) domain of cytochrome cd1-nitrite reductase"/>
    <property type="match status" value="1"/>
</dbReference>
<dbReference type="InterPro" id="IPR051200">
    <property type="entry name" value="Host-pathogen_enzymatic-act"/>
</dbReference>
<comment type="caution">
    <text evidence="4">The sequence shown here is derived from an EMBL/GenBank/DDBJ whole genome shotgun (WGS) entry which is preliminary data.</text>
</comment>
<protein>
    <submittedName>
        <fullName evidence="4">YncE family protein</fullName>
    </submittedName>
</protein>
<organism evidence="4 5">
    <name type="scientific">Robertmurraya beringensis</name>
    <dbReference type="NCBI Taxonomy" id="641660"/>
    <lineage>
        <taxon>Bacteria</taxon>
        <taxon>Bacillati</taxon>
        <taxon>Bacillota</taxon>
        <taxon>Bacilli</taxon>
        <taxon>Bacillales</taxon>
        <taxon>Bacillaceae</taxon>
        <taxon>Robertmurraya</taxon>
    </lineage>
</organism>
<dbReference type="NCBIfam" id="TIGR02276">
    <property type="entry name" value="beta_rpt_yvtn"/>
    <property type="match status" value="3"/>
</dbReference>
<dbReference type="InterPro" id="IPR015943">
    <property type="entry name" value="WD40/YVTN_repeat-like_dom_sf"/>
</dbReference>
<keyword evidence="5" id="KW-1185">Reference proteome</keyword>
<dbReference type="EMBL" id="JBHLUU010000097">
    <property type="protein sequence ID" value="MFC0476239.1"/>
    <property type="molecule type" value="Genomic_DNA"/>
</dbReference>
<dbReference type="Pfam" id="PF21783">
    <property type="entry name" value="YNCE"/>
    <property type="match status" value="1"/>
</dbReference>
<dbReference type="PANTHER" id="PTHR47197:SF3">
    <property type="entry name" value="DIHYDRO-HEME D1 DEHYDROGENASE"/>
    <property type="match status" value="1"/>
</dbReference>
<accession>A0ABV6KSD0</accession>
<dbReference type="RefSeq" id="WP_377058368.1">
    <property type="nucleotide sequence ID" value="NZ_JBHLUU010000097.1"/>
</dbReference>
<dbReference type="Proteomes" id="UP001589738">
    <property type="component" value="Unassembled WGS sequence"/>
</dbReference>
<dbReference type="InterPro" id="IPR011048">
    <property type="entry name" value="Haem_d1_sf"/>
</dbReference>